<evidence type="ECO:0000256" key="1">
    <source>
        <dbReference type="SAM" id="MobiDB-lite"/>
    </source>
</evidence>
<dbReference type="InterPro" id="IPR027417">
    <property type="entry name" value="P-loop_NTPase"/>
</dbReference>
<feature type="compositionally biased region" description="Basic and acidic residues" evidence="1">
    <location>
        <begin position="378"/>
        <end position="387"/>
    </location>
</feature>
<protein>
    <submittedName>
        <fullName evidence="2">Uncharacterized protein</fullName>
    </submittedName>
</protein>
<feature type="region of interest" description="Disordered" evidence="1">
    <location>
        <begin position="312"/>
        <end position="347"/>
    </location>
</feature>
<proteinExistence type="predicted"/>
<evidence type="ECO:0000313" key="2">
    <source>
        <dbReference type="EMBL" id="CAK9088591.1"/>
    </source>
</evidence>
<feature type="region of interest" description="Disordered" evidence="1">
    <location>
        <begin position="193"/>
        <end position="215"/>
    </location>
</feature>
<name>A0ABP0QK58_9DINO</name>
<feature type="region of interest" description="Disordered" evidence="1">
    <location>
        <begin position="378"/>
        <end position="403"/>
    </location>
</feature>
<accession>A0ABP0QK58</accession>
<gene>
    <name evidence="2" type="ORF">CCMP2556_LOCUS42710</name>
</gene>
<dbReference type="Proteomes" id="UP001642484">
    <property type="component" value="Unassembled WGS sequence"/>
</dbReference>
<keyword evidence="3" id="KW-1185">Reference proteome</keyword>
<comment type="caution">
    <text evidence="2">The sequence shown here is derived from an EMBL/GenBank/DDBJ whole genome shotgun (WGS) entry which is preliminary data.</text>
</comment>
<sequence>MAQFEIWEASRIRGGTFSSTWVLSLHDGKRRVARLVSRASRCEIERLQEQAKSSGLTTVAQLKQKAAAELVQLVKEQSAKQRSADPTAKVIVIHDESAKPAPGKRLLATDLHITRTYCIGSQLANAKIWRLGDKETALTKRQGAQQHLLGNTWLLRHRDPRDFVERVWLPVYKFEVPSGIAGEAWVTRSRSLLLGDKDPPRQNRAKTPKPDDADHKVLCNATTRKFEAPPETAPPNGERLFRLVSRLTAGGDSDEETPWQLTRGFTRAAWLEIGQIELGGLSQKVSALRIRSEMGGSVRVKDFRKVGPMKSAPAALTPGQTPANSKAASFDCTPKRSPVRSGPTPLKKQVRLPKVPDLRAPEMCGIVCSDGKTKWFPRSDEAPRIRGESPTQGGGGERHGGRSVAADAMARQALALFSSGLGRIGCAPLAEGTPAGPKRLERALRGALRPGGVGRPSDTAWTISTVRDRKRPPTEIERFQKVSAGRSGSTTLLEMLNQIPGYEIMGENQGMWGSLFDLAEQRKKMVKKYEASAEYLMYRQSEQRNMSQLRCAFQLRVLGEINPDSNAEVVGFKEIRWDFERGLGDLKLLMEVFPCSMALLSYRRNLKAEAQSRHESLGAFPESNLRRDNEAMLGLHRAMPKRTFLMAVEDFSVAFFNQMLDFLGKKDCRYTDVLHDNAGSSYTHDWFGTRSFDIIKCKGKE</sequence>
<dbReference type="EMBL" id="CAXAMN010024672">
    <property type="protein sequence ID" value="CAK9088591.1"/>
    <property type="molecule type" value="Genomic_DNA"/>
</dbReference>
<organism evidence="2 3">
    <name type="scientific">Durusdinium trenchii</name>
    <dbReference type="NCBI Taxonomy" id="1381693"/>
    <lineage>
        <taxon>Eukaryota</taxon>
        <taxon>Sar</taxon>
        <taxon>Alveolata</taxon>
        <taxon>Dinophyceae</taxon>
        <taxon>Suessiales</taxon>
        <taxon>Symbiodiniaceae</taxon>
        <taxon>Durusdinium</taxon>
    </lineage>
</organism>
<evidence type="ECO:0000313" key="3">
    <source>
        <dbReference type="Proteomes" id="UP001642484"/>
    </source>
</evidence>
<feature type="compositionally biased region" description="Polar residues" evidence="1">
    <location>
        <begin position="318"/>
        <end position="327"/>
    </location>
</feature>
<reference evidence="2 3" key="1">
    <citation type="submission" date="2024-02" db="EMBL/GenBank/DDBJ databases">
        <authorList>
            <person name="Chen Y."/>
            <person name="Shah S."/>
            <person name="Dougan E. K."/>
            <person name="Thang M."/>
            <person name="Chan C."/>
        </authorList>
    </citation>
    <scope>NUCLEOTIDE SEQUENCE [LARGE SCALE GENOMIC DNA]</scope>
</reference>
<dbReference type="SUPFAM" id="SSF52540">
    <property type="entry name" value="P-loop containing nucleoside triphosphate hydrolases"/>
    <property type="match status" value="1"/>
</dbReference>
<dbReference type="Gene3D" id="3.40.50.300">
    <property type="entry name" value="P-loop containing nucleotide triphosphate hydrolases"/>
    <property type="match status" value="1"/>
</dbReference>